<dbReference type="EC" id="3.1.1.1" evidence="4"/>
<organism evidence="4 5">
    <name type="scientific">Burkholderia singularis</name>
    <dbReference type="NCBI Taxonomy" id="1503053"/>
    <lineage>
        <taxon>Bacteria</taxon>
        <taxon>Pseudomonadati</taxon>
        <taxon>Pseudomonadota</taxon>
        <taxon>Betaproteobacteria</taxon>
        <taxon>Burkholderiales</taxon>
        <taxon>Burkholderiaceae</taxon>
        <taxon>Burkholderia</taxon>
        <taxon>pseudomallei group</taxon>
    </lineage>
</organism>
<proteinExistence type="inferred from homology"/>
<dbReference type="PANTHER" id="PTHR10655">
    <property type="entry name" value="LYSOPHOSPHOLIPASE-RELATED"/>
    <property type="match status" value="1"/>
</dbReference>
<name>A0A238H631_9BURK</name>
<dbReference type="InterPro" id="IPR029058">
    <property type="entry name" value="AB_hydrolase_fold"/>
</dbReference>
<evidence type="ECO:0000256" key="1">
    <source>
        <dbReference type="ARBA" id="ARBA00006499"/>
    </source>
</evidence>
<evidence type="ECO:0000256" key="2">
    <source>
        <dbReference type="ARBA" id="ARBA00022801"/>
    </source>
</evidence>
<dbReference type="Gene3D" id="3.40.50.1820">
    <property type="entry name" value="alpha/beta hydrolase"/>
    <property type="match status" value="1"/>
</dbReference>
<dbReference type="Proteomes" id="UP000198460">
    <property type="component" value="Unassembled WGS sequence"/>
</dbReference>
<evidence type="ECO:0000313" key="5">
    <source>
        <dbReference type="Proteomes" id="UP000198460"/>
    </source>
</evidence>
<comment type="similarity">
    <text evidence="1">Belongs to the AB hydrolase superfamily. AB hydrolase 2 family.</text>
</comment>
<sequence>MTDEQPTIEIETGPNPTFAVILMHGLGADAHDFVPLIPELHLRDAPAVRFVLPNAPEIAVTANNGYVMRAWYDILSFQTLGRQVDEAGIEASCATVRGLIDAENRRGIPTSRIFVAGFSQGGAMTYSAGLTHPETLAGLIVLSGYIPSPDFIDKRLAEANRGTPIFAAHGTGDDVLPVALGEAARDFATARGAGAGSRVEWHAYPMPHSVCAEEVDALRGWLHARMAALAAA</sequence>
<accession>A0A238H631</accession>
<dbReference type="Pfam" id="PF02230">
    <property type="entry name" value="Abhydrolase_2"/>
    <property type="match status" value="1"/>
</dbReference>
<gene>
    <name evidence="4" type="ORF">BSIN_3647</name>
</gene>
<dbReference type="SUPFAM" id="SSF53474">
    <property type="entry name" value="alpha/beta-Hydrolases"/>
    <property type="match status" value="1"/>
</dbReference>
<dbReference type="GO" id="GO:0106435">
    <property type="term" value="F:carboxylesterase activity"/>
    <property type="evidence" value="ECO:0007669"/>
    <property type="project" value="UniProtKB-EC"/>
</dbReference>
<reference evidence="4 5" key="1">
    <citation type="submission" date="2017-04" db="EMBL/GenBank/DDBJ databases">
        <authorList>
            <person name="Afonso C.L."/>
            <person name="Miller P.J."/>
            <person name="Scott M.A."/>
            <person name="Spackman E."/>
            <person name="Goraichik I."/>
            <person name="Dimitrov K.M."/>
            <person name="Suarez D.L."/>
            <person name="Swayne D.E."/>
        </authorList>
    </citation>
    <scope>NUCLEOTIDE SEQUENCE [LARGE SCALE GENOMIC DNA]</scope>
    <source>
        <strain evidence="4">LMG 28154</strain>
    </source>
</reference>
<evidence type="ECO:0000313" key="4">
    <source>
        <dbReference type="EMBL" id="SMG00517.1"/>
    </source>
</evidence>
<dbReference type="InterPro" id="IPR003140">
    <property type="entry name" value="PLipase/COase/thioEstase"/>
</dbReference>
<dbReference type="AlphaFoldDB" id="A0A238H631"/>
<feature type="domain" description="Phospholipase/carboxylesterase/thioesterase" evidence="3">
    <location>
        <begin position="16"/>
        <end position="222"/>
    </location>
</feature>
<keyword evidence="2 4" id="KW-0378">Hydrolase</keyword>
<dbReference type="EMBL" id="FXAN01000056">
    <property type="protein sequence ID" value="SMG00517.1"/>
    <property type="molecule type" value="Genomic_DNA"/>
</dbReference>
<dbReference type="InterPro" id="IPR050565">
    <property type="entry name" value="LYPA1-2/EST-like"/>
</dbReference>
<protein>
    <submittedName>
        <fullName evidence="4">Carboxylesterase</fullName>
        <ecNumber evidence="4">3.1.1.1</ecNumber>
    </submittedName>
</protein>
<evidence type="ECO:0000259" key="3">
    <source>
        <dbReference type="Pfam" id="PF02230"/>
    </source>
</evidence>
<dbReference type="RefSeq" id="WP_089340699.1">
    <property type="nucleotide sequence ID" value="NZ_FXAN01000056.1"/>
</dbReference>
<dbReference type="PANTHER" id="PTHR10655:SF17">
    <property type="entry name" value="LYSOPHOSPHOLIPASE-LIKE PROTEIN 1"/>
    <property type="match status" value="1"/>
</dbReference>